<evidence type="ECO:0000256" key="1">
    <source>
        <dbReference type="SAM" id="Phobius"/>
    </source>
</evidence>
<reference evidence="3" key="1">
    <citation type="submission" date="2019-02" db="EMBL/GenBank/DDBJ databases">
        <authorList>
            <person name="Gruber-Vodicka R. H."/>
            <person name="Seah K. B. B."/>
        </authorList>
    </citation>
    <scope>NUCLEOTIDE SEQUENCE</scope>
    <source>
        <strain evidence="3">BECK_S312</strain>
        <strain evidence="2">BECK_S313</strain>
        <strain evidence="4">BECK_S426</strain>
    </source>
</reference>
<proteinExistence type="predicted"/>
<gene>
    <name evidence="3" type="ORF">BECKLPF1236A_GA0070988_104822</name>
    <name evidence="2" type="ORF">BECKLPF1236B_GA0070989_12415</name>
    <name evidence="4" type="ORF">BECKLPF1236C_GA0070990_103973</name>
</gene>
<keyword evidence="1" id="KW-1133">Transmembrane helix</keyword>
<dbReference type="EMBL" id="CAADFM010000482">
    <property type="protein sequence ID" value="VFK25606.1"/>
    <property type="molecule type" value="Genomic_DNA"/>
</dbReference>
<feature type="transmembrane region" description="Helical" evidence="1">
    <location>
        <begin position="61"/>
        <end position="83"/>
    </location>
</feature>
<evidence type="ECO:0000313" key="2">
    <source>
        <dbReference type="EMBL" id="VFK21174.1"/>
    </source>
</evidence>
<dbReference type="EMBL" id="CAADFP010000397">
    <property type="protein sequence ID" value="VFK35602.1"/>
    <property type="molecule type" value="Genomic_DNA"/>
</dbReference>
<dbReference type="AlphaFoldDB" id="A0A450X8K1"/>
<protein>
    <recommendedName>
        <fullName evidence="5">DUF1640 domain-containing protein</fullName>
    </recommendedName>
</protein>
<evidence type="ECO:0008006" key="5">
    <source>
        <dbReference type="Google" id="ProtNLM"/>
    </source>
</evidence>
<accession>A0A450X8K1</accession>
<keyword evidence="1" id="KW-0812">Transmembrane</keyword>
<name>A0A450X8K1_9GAMM</name>
<sequence length="86" mass="9590">MIAVPFDTYKFIDTLREAGVEEKQAIAHKNALAGAAFATKADIDMLRLEMREMEQRIKIEIIKWMVGLSVAQTALVVGLIQLLSKS</sequence>
<organism evidence="3">
    <name type="scientific">Candidatus Kentrum sp. LPFa</name>
    <dbReference type="NCBI Taxonomy" id="2126335"/>
    <lineage>
        <taxon>Bacteria</taxon>
        <taxon>Pseudomonadati</taxon>
        <taxon>Pseudomonadota</taxon>
        <taxon>Gammaproteobacteria</taxon>
        <taxon>Candidatus Kentrum</taxon>
    </lineage>
</organism>
<evidence type="ECO:0000313" key="4">
    <source>
        <dbReference type="EMBL" id="VFK35602.1"/>
    </source>
</evidence>
<evidence type="ECO:0000313" key="3">
    <source>
        <dbReference type="EMBL" id="VFK25606.1"/>
    </source>
</evidence>
<keyword evidence="1" id="KW-0472">Membrane</keyword>
<dbReference type="EMBL" id="CAADFK010000241">
    <property type="protein sequence ID" value="VFK21174.1"/>
    <property type="molecule type" value="Genomic_DNA"/>
</dbReference>